<keyword evidence="4" id="KW-1185">Reference proteome</keyword>
<dbReference type="PANTHER" id="PTHR21197">
    <property type="entry name" value="UDP-GALACTOPYRANOSE MUTASE"/>
    <property type="match status" value="1"/>
</dbReference>
<dbReference type="EMBL" id="JAERRA010000001">
    <property type="protein sequence ID" value="MBL0718662.1"/>
    <property type="molecule type" value="Genomic_DNA"/>
</dbReference>
<evidence type="ECO:0000313" key="3">
    <source>
        <dbReference type="EMBL" id="MBL0718662.1"/>
    </source>
</evidence>
<evidence type="ECO:0000313" key="4">
    <source>
        <dbReference type="Proteomes" id="UP000643207"/>
    </source>
</evidence>
<sequence>MSKLPVIVLGAGAAGLAAAHELNRNGRAVSLVEAAPRVGGLCRTLEHRGYRFDLGGHRWFTKNADLDAWFHRLLGPELVPVDRISRVHFEGRYFQYPIEVGDLLRKLGPRIMLDAGLRCVYAGLVQALAAEPPKNMRQAYVAQFGSRLYEMFFRRYSEKVWGRPCEQLSADWVSQRSKGLSLWTLLKDALRLQREPVTSLIDRFYYPATGYARLPERMAEDIVARGGELRLSTRVRSVRWHGPEDLEVVCERDGQTEVLRGSAVLSTVPLGALVGMLDPACPAPVVEAARGLVFRDLITVNLILKRPQVSTDTWVYVQDESVIFGRLHEPKNWSPAMVPDAGTTSLVLECFCSRGDAIWTLDDAALRERCVRDLVERLHLIEAGDVIDAVIVRTTHAYPVYDLGYAERIATIRAHLDTLPGLHILGRSGTFRYNNADHSVEMGLLLAQRLLGARLDHLAVNTEPSYQEIVRPGEEPGRDRFQLGQSAARP</sequence>
<evidence type="ECO:0000259" key="2">
    <source>
        <dbReference type="Pfam" id="PF01593"/>
    </source>
</evidence>
<dbReference type="RefSeq" id="WP_201823552.1">
    <property type="nucleotide sequence ID" value="NZ_JAERRA010000001.1"/>
</dbReference>
<feature type="compositionally biased region" description="Basic and acidic residues" evidence="1">
    <location>
        <begin position="471"/>
        <end position="481"/>
    </location>
</feature>
<dbReference type="Proteomes" id="UP000643207">
    <property type="component" value="Unassembled WGS sequence"/>
</dbReference>
<dbReference type="NCBIfam" id="NF005548">
    <property type="entry name" value="PRK07208.1-4"/>
    <property type="match status" value="1"/>
</dbReference>
<reference evidence="3 4" key="1">
    <citation type="submission" date="2021-01" db="EMBL/GenBank/DDBJ databases">
        <title>Piscinibacter sp. Jin2 Genome sequencing and assembly.</title>
        <authorList>
            <person name="Kim I."/>
        </authorList>
    </citation>
    <scope>NUCLEOTIDE SEQUENCE [LARGE SCALE GENOMIC DNA]</scope>
    <source>
        <strain evidence="3 4">Jin2</strain>
    </source>
</reference>
<organism evidence="3 4">
    <name type="scientific">Aquariibacter lacus</name>
    <dbReference type="NCBI Taxonomy" id="2801332"/>
    <lineage>
        <taxon>Bacteria</taxon>
        <taxon>Pseudomonadati</taxon>
        <taxon>Pseudomonadota</taxon>
        <taxon>Betaproteobacteria</taxon>
        <taxon>Burkholderiales</taxon>
        <taxon>Sphaerotilaceae</taxon>
        <taxon>Aquariibacter</taxon>
    </lineage>
</organism>
<feature type="domain" description="Amine oxidase" evidence="2">
    <location>
        <begin position="14"/>
        <end position="393"/>
    </location>
</feature>
<dbReference type="InterPro" id="IPR036188">
    <property type="entry name" value="FAD/NAD-bd_sf"/>
</dbReference>
<accession>A0A9X0XAY4</accession>
<dbReference type="Pfam" id="PF01593">
    <property type="entry name" value="Amino_oxidase"/>
    <property type="match status" value="1"/>
</dbReference>
<dbReference type="PRINTS" id="PR00419">
    <property type="entry name" value="ADXRDTASE"/>
</dbReference>
<dbReference type="Gene3D" id="3.50.50.60">
    <property type="entry name" value="FAD/NAD(P)-binding domain"/>
    <property type="match status" value="1"/>
</dbReference>
<comment type="caution">
    <text evidence="3">The sequence shown here is derived from an EMBL/GenBank/DDBJ whole genome shotgun (WGS) entry which is preliminary data.</text>
</comment>
<evidence type="ECO:0000256" key="1">
    <source>
        <dbReference type="SAM" id="MobiDB-lite"/>
    </source>
</evidence>
<dbReference type="AlphaFoldDB" id="A0A9X0XAY4"/>
<protein>
    <submittedName>
        <fullName evidence="3">FAD-dependent oxidoreductase</fullName>
    </submittedName>
</protein>
<dbReference type="GO" id="GO:0008767">
    <property type="term" value="F:UDP-galactopyranose mutase activity"/>
    <property type="evidence" value="ECO:0007669"/>
    <property type="project" value="TreeGrafter"/>
</dbReference>
<dbReference type="InterPro" id="IPR002937">
    <property type="entry name" value="Amino_oxidase"/>
</dbReference>
<name>A0A9X0XAY4_9BURK</name>
<feature type="region of interest" description="Disordered" evidence="1">
    <location>
        <begin position="470"/>
        <end position="490"/>
    </location>
</feature>
<dbReference type="PANTHER" id="PTHR21197:SF0">
    <property type="entry name" value="UDP-GALACTOPYRANOSE MUTASE"/>
    <property type="match status" value="1"/>
</dbReference>
<gene>
    <name evidence="3" type="ORF">JI742_02060</name>
</gene>
<proteinExistence type="predicted"/>
<dbReference type="GO" id="GO:0016491">
    <property type="term" value="F:oxidoreductase activity"/>
    <property type="evidence" value="ECO:0007669"/>
    <property type="project" value="InterPro"/>
</dbReference>
<dbReference type="GO" id="GO:0050660">
    <property type="term" value="F:flavin adenine dinucleotide binding"/>
    <property type="evidence" value="ECO:0007669"/>
    <property type="project" value="TreeGrafter"/>
</dbReference>
<dbReference type="GO" id="GO:0005829">
    <property type="term" value="C:cytosol"/>
    <property type="evidence" value="ECO:0007669"/>
    <property type="project" value="TreeGrafter"/>
</dbReference>
<dbReference type="SUPFAM" id="SSF51971">
    <property type="entry name" value="Nucleotide-binding domain"/>
    <property type="match status" value="1"/>
</dbReference>